<gene>
    <name evidence="12" type="ORF">CVT25_009953</name>
</gene>
<dbReference type="OrthoDB" id="297496at2759"/>
<dbReference type="InterPro" id="IPR013099">
    <property type="entry name" value="K_chnl_dom"/>
</dbReference>
<comment type="similarity">
    <text evidence="8">Belongs to the two pore domain potassium channel (TC 1.A.1.8) family.</text>
</comment>
<dbReference type="GO" id="GO:0030322">
    <property type="term" value="P:stabilization of membrane potential"/>
    <property type="evidence" value="ECO:0007669"/>
    <property type="project" value="TreeGrafter"/>
</dbReference>
<feature type="domain" description="Potassium channel" evidence="11">
    <location>
        <begin position="242"/>
        <end position="314"/>
    </location>
</feature>
<dbReference type="EMBL" id="NHYD01002059">
    <property type="protein sequence ID" value="PPQ88573.1"/>
    <property type="molecule type" value="Genomic_DNA"/>
</dbReference>
<dbReference type="InParanoid" id="A0A409XCR7"/>
<feature type="transmembrane region" description="Helical" evidence="10">
    <location>
        <begin position="193"/>
        <end position="214"/>
    </location>
</feature>
<accession>A0A409XCR7</accession>
<keyword evidence="13" id="KW-1185">Reference proteome</keyword>
<evidence type="ECO:0000313" key="13">
    <source>
        <dbReference type="Proteomes" id="UP000283269"/>
    </source>
</evidence>
<proteinExistence type="inferred from homology"/>
<feature type="transmembrane region" description="Helical" evidence="10">
    <location>
        <begin position="159"/>
        <end position="181"/>
    </location>
</feature>
<dbReference type="InterPro" id="IPR003280">
    <property type="entry name" value="2pore_dom_K_chnl"/>
</dbReference>
<dbReference type="Proteomes" id="UP000283269">
    <property type="component" value="Unassembled WGS sequence"/>
</dbReference>
<feature type="transmembrane region" description="Helical" evidence="10">
    <location>
        <begin position="288"/>
        <end position="309"/>
    </location>
</feature>
<evidence type="ECO:0000256" key="7">
    <source>
        <dbReference type="ARBA" id="ARBA00023303"/>
    </source>
</evidence>
<keyword evidence="7 8" id="KW-0407">Ion channel</keyword>
<evidence type="ECO:0000256" key="9">
    <source>
        <dbReference type="SAM" id="MobiDB-lite"/>
    </source>
</evidence>
<comment type="caution">
    <text evidence="12">The sequence shown here is derived from an EMBL/GenBank/DDBJ whole genome shotgun (WGS) entry which is preliminary data.</text>
</comment>
<evidence type="ECO:0000256" key="1">
    <source>
        <dbReference type="ARBA" id="ARBA00004141"/>
    </source>
</evidence>
<keyword evidence="4 10" id="KW-1133">Transmembrane helix</keyword>
<name>A0A409XCR7_PSICY</name>
<dbReference type="PRINTS" id="PR01333">
    <property type="entry name" value="2POREKCHANEL"/>
</dbReference>
<keyword evidence="6 10" id="KW-0472">Membrane</keyword>
<dbReference type="GO" id="GO:0015271">
    <property type="term" value="F:outward rectifier potassium channel activity"/>
    <property type="evidence" value="ECO:0007669"/>
    <property type="project" value="TreeGrafter"/>
</dbReference>
<comment type="subcellular location">
    <subcellularLocation>
        <location evidence="1">Membrane</location>
        <topology evidence="1">Multi-pass membrane protein</topology>
    </subcellularLocation>
</comment>
<feature type="transmembrane region" description="Helical" evidence="10">
    <location>
        <begin position="129"/>
        <end position="147"/>
    </location>
</feature>
<keyword evidence="3 8" id="KW-0812">Transmembrane</keyword>
<feature type="compositionally biased region" description="Basic and acidic residues" evidence="9">
    <location>
        <begin position="19"/>
        <end position="46"/>
    </location>
</feature>
<protein>
    <recommendedName>
        <fullName evidence="11">Potassium channel domain-containing protein</fullName>
    </recommendedName>
</protein>
<keyword evidence="5 8" id="KW-0406">Ion transport</keyword>
<feature type="transmembrane region" description="Helical" evidence="10">
    <location>
        <begin position="600"/>
        <end position="619"/>
    </location>
</feature>
<evidence type="ECO:0000256" key="6">
    <source>
        <dbReference type="ARBA" id="ARBA00023136"/>
    </source>
</evidence>
<evidence type="ECO:0000256" key="4">
    <source>
        <dbReference type="ARBA" id="ARBA00022989"/>
    </source>
</evidence>
<feature type="region of interest" description="Disordered" evidence="9">
    <location>
        <begin position="19"/>
        <end position="52"/>
    </location>
</feature>
<keyword evidence="2 8" id="KW-0813">Transport</keyword>
<feature type="transmembrane region" description="Helical" evidence="10">
    <location>
        <begin position="631"/>
        <end position="651"/>
    </location>
</feature>
<evidence type="ECO:0000313" key="12">
    <source>
        <dbReference type="EMBL" id="PPQ88573.1"/>
    </source>
</evidence>
<reference evidence="12 13" key="1">
    <citation type="journal article" date="2018" name="Evol. Lett.">
        <title>Horizontal gene cluster transfer increased hallucinogenic mushroom diversity.</title>
        <authorList>
            <person name="Reynolds H.T."/>
            <person name="Vijayakumar V."/>
            <person name="Gluck-Thaler E."/>
            <person name="Korotkin H.B."/>
            <person name="Matheny P.B."/>
            <person name="Slot J.C."/>
        </authorList>
    </citation>
    <scope>NUCLEOTIDE SEQUENCE [LARGE SCALE GENOMIC DNA]</scope>
    <source>
        <strain evidence="12 13">2631</strain>
    </source>
</reference>
<evidence type="ECO:0000256" key="2">
    <source>
        <dbReference type="ARBA" id="ARBA00022448"/>
    </source>
</evidence>
<dbReference type="PANTHER" id="PTHR11003:SF342">
    <property type="entry name" value="OUTWARD-RECTIFIER POTASSIUM CHANNEL TOK1"/>
    <property type="match status" value="1"/>
</dbReference>
<feature type="transmembrane region" description="Helical" evidence="10">
    <location>
        <begin position="576"/>
        <end position="594"/>
    </location>
</feature>
<evidence type="ECO:0000256" key="8">
    <source>
        <dbReference type="RuleBase" id="RU003857"/>
    </source>
</evidence>
<dbReference type="AlphaFoldDB" id="A0A409XCR7"/>
<organism evidence="12 13">
    <name type="scientific">Psilocybe cyanescens</name>
    <dbReference type="NCBI Taxonomy" id="93625"/>
    <lineage>
        <taxon>Eukaryota</taxon>
        <taxon>Fungi</taxon>
        <taxon>Dikarya</taxon>
        <taxon>Basidiomycota</taxon>
        <taxon>Agaricomycotina</taxon>
        <taxon>Agaricomycetes</taxon>
        <taxon>Agaricomycetidae</taxon>
        <taxon>Agaricales</taxon>
        <taxon>Agaricineae</taxon>
        <taxon>Strophariaceae</taxon>
        <taxon>Psilocybe</taxon>
    </lineage>
</organism>
<feature type="transmembrane region" description="Helical" evidence="10">
    <location>
        <begin position="83"/>
        <end position="109"/>
    </location>
</feature>
<dbReference type="Pfam" id="PF07885">
    <property type="entry name" value="Ion_trans_2"/>
    <property type="match status" value="2"/>
</dbReference>
<sequence length="826" mass="91292">MLVLSSVVHNILSPEKPSRNVVDVEKNEENDSRTWETDGPPKERGINDTSLSSRPTSLILKAEQLDDFLRDTKNPDPTHTYRILPIFSGIMIPFSIMLSIPSLTGHWYIRTGENSVLLESRPNPPLLDAAMGLSMGCGILASACLVVRFAERQIKLMTFLCIVFLTLHDLINIPAVTIFGVEHRFDDGFTYGQSFWFTVCSTIASTATNITLITDYHQTKDFRHSGSGLTHKQRSLVIIVIVLLCYVSIGSLILAIMLKITFIDALYLSVVSIETVGFGDLHPSSTGTRIFTCFYIAGGILNLALAVALSREALLESAAVGFRARLKAVETRQRERHIRSRWRAAVRWRLRVQGHPMWVDDRDDERRQRVGRKRHHHWYSSLLRVWRNIWDEVWREWEDPAWKYVYGPRHKRLNLEALTESQLETAALEAGAPLSELVPKGFRLRGGSRPFSDESQDGGIGTAFPRFDSNLSGAVAAPLLTHVRMGGMVSMLGKFAVAIAVAGGFEHEPQTAATLVDHDGDGDNDVDVVDKDEYPTTAGRGIPFTRTMTMTTVIEDETSLAESLELEERNAFRARLTVALTLFMVFWMAGSAIFMHTENWAFGSAVYFCFVSFTTVGYGDFAPKTPAGRSIFVVWALLGVGTMTILISILAEAYSSRYKSMIKSENLNEAVPNSEDSAGPRPRFFDSDMPTETPEEIFIGRPSIAVGNGLNALSASSSTPRVGRSRGPSVAAVAGLQFAAATSSGNVQQRQAKEGIEGLPQEVLKHVDSMRTLLAILTSEKNGTKDRANDLQVNVSVPQNLDSIITEIEKSLQDMANSAKKAIDTS</sequence>
<dbReference type="GO" id="GO:0022841">
    <property type="term" value="F:potassium ion leak channel activity"/>
    <property type="evidence" value="ECO:0007669"/>
    <property type="project" value="TreeGrafter"/>
</dbReference>
<dbReference type="STRING" id="93625.A0A409XCR7"/>
<dbReference type="SUPFAM" id="SSF81324">
    <property type="entry name" value="Voltage-gated potassium channels"/>
    <property type="match status" value="2"/>
</dbReference>
<dbReference type="Gene3D" id="1.10.287.70">
    <property type="match status" value="2"/>
</dbReference>
<dbReference type="GO" id="GO:0005886">
    <property type="term" value="C:plasma membrane"/>
    <property type="evidence" value="ECO:0007669"/>
    <property type="project" value="TreeGrafter"/>
</dbReference>
<feature type="transmembrane region" description="Helical" evidence="10">
    <location>
        <begin position="235"/>
        <end position="268"/>
    </location>
</feature>
<evidence type="ECO:0000256" key="10">
    <source>
        <dbReference type="SAM" id="Phobius"/>
    </source>
</evidence>
<evidence type="ECO:0000259" key="11">
    <source>
        <dbReference type="Pfam" id="PF07885"/>
    </source>
</evidence>
<feature type="domain" description="Potassium channel" evidence="11">
    <location>
        <begin position="583"/>
        <end position="654"/>
    </location>
</feature>
<evidence type="ECO:0000256" key="5">
    <source>
        <dbReference type="ARBA" id="ARBA00023065"/>
    </source>
</evidence>
<evidence type="ECO:0000256" key="3">
    <source>
        <dbReference type="ARBA" id="ARBA00022692"/>
    </source>
</evidence>
<dbReference type="PANTHER" id="PTHR11003">
    <property type="entry name" value="POTASSIUM CHANNEL, SUBFAMILY K"/>
    <property type="match status" value="1"/>
</dbReference>